<keyword evidence="4" id="KW-0827">Tyrosine biosynthesis</keyword>
<dbReference type="GO" id="GO:0004665">
    <property type="term" value="F:prephenate dehydrogenase (NADP+) activity"/>
    <property type="evidence" value="ECO:0007669"/>
    <property type="project" value="InterPro"/>
</dbReference>
<dbReference type="PROSITE" id="PS51176">
    <property type="entry name" value="PDH_ADH"/>
    <property type="match status" value="1"/>
</dbReference>
<evidence type="ECO:0000256" key="11">
    <source>
        <dbReference type="SAM" id="MobiDB-lite"/>
    </source>
</evidence>
<keyword evidence="10" id="KW-0175">Coiled coil</keyword>
<organism evidence="13 14">
    <name type="scientific">Leeia aquatica</name>
    <dbReference type="NCBI Taxonomy" id="2725557"/>
    <lineage>
        <taxon>Bacteria</taxon>
        <taxon>Pseudomonadati</taxon>
        <taxon>Pseudomonadota</taxon>
        <taxon>Betaproteobacteria</taxon>
        <taxon>Neisseriales</taxon>
        <taxon>Leeiaceae</taxon>
        <taxon>Leeia</taxon>
    </lineage>
</organism>
<dbReference type="EMBL" id="JABAIM010000002">
    <property type="protein sequence ID" value="NLR75483.1"/>
    <property type="molecule type" value="Genomic_DNA"/>
</dbReference>
<evidence type="ECO:0000256" key="7">
    <source>
        <dbReference type="ARBA" id="ARBA00023027"/>
    </source>
</evidence>
<dbReference type="InterPro" id="IPR008927">
    <property type="entry name" value="6-PGluconate_DH-like_C_sf"/>
</dbReference>
<dbReference type="GO" id="GO:0008977">
    <property type="term" value="F:prephenate dehydrogenase (NAD+) activity"/>
    <property type="evidence" value="ECO:0007669"/>
    <property type="project" value="UniProtKB-EC"/>
</dbReference>
<dbReference type="PANTHER" id="PTHR21363">
    <property type="entry name" value="PREPHENATE DEHYDROGENASE"/>
    <property type="match status" value="1"/>
</dbReference>
<evidence type="ECO:0000256" key="5">
    <source>
        <dbReference type="ARBA" id="ARBA00022605"/>
    </source>
</evidence>
<evidence type="ECO:0000313" key="14">
    <source>
        <dbReference type="Proteomes" id="UP000587991"/>
    </source>
</evidence>
<keyword evidence="7" id="KW-0520">NAD</keyword>
<dbReference type="GO" id="GO:0006571">
    <property type="term" value="P:tyrosine biosynthetic process"/>
    <property type="evidence" value="ECO:0007669"/>
    <property type="project" value="UniProtKB-KW"/>
</dbReference>
<sequence>MRRLTIVGVGLIGGSFALSLKAAGLVREVVGVGRSQANLDTALELGILDQATTSLAQGVEGSELVLLSTPVGQMGDLFRQLRDLLPPGAVLTDGGSTKSDVAALARAHLGERLADFVPGHPIAGAEFSGASAARADLYRHKQVVLTPLPESSPVAVARVRQLWQACGALVPEMSPAQHDRIFAAVSHLPHLLSFALVEELARRPDGEVFFQYAASGFRDFTRIASSHPEMWRDISLANREALLQELEAYQAQLLRLRQMLLEHDAAGLEAVFATSRQARNAWLDKKKQALQPLPDAASSNRIAGNEVPDGKS</sequence>
<evidence type="ECO:0000256" key="4">
    <source>
        <dbReference type="ARBA" id="ARBA00022498"/>
    </source>
</evidence>
<evidence type="ECO:0000256" key="9">
    <source>
        <dbReference type="ARBA" id="ARBA00049260"/>
    </source>
</evidence>
<dbReference type="Pfam" id="PF20463">
    <property type="entry name" value="PDH_C"/>
    <property type="match status" value="1"/>
</dbReference>
<dbReference type="Gene3D" id="3.40.50.720">
    <property type="entry name" value="NAD(P)-binding Rossmann-like Domain"/>
    <property type="match status" value="1"/>
</dbReference>
<dbReference type="Pfam" id="PF02153">
    <property type="entry name" value="PDH_N"/>
    <property type="match status" value="1"/>
</dbReference>
<dbReference type="FunFam" id="3.40.50.720:FF:000208">
    <property type="entry name" value="Prephenate dehydrogenase"/>
    <property type="match status" value="1"/>
</dbReference>
<comment type="similarity">
    <text evidence="2">Belongs to the prephenate/arogenate dehydrogenase family.</text>
</comment>
<name>A0A847S6V0_9NEIS</name>
<dbReference type="SUPFAM" id="SSF48179">
    <property type="entry name" value="6-phosphogluconate dehydrogenase C-terminal domain-like"/>
    <property type="match status" value="1"/>
</dbReference>
<feature type="region of interest" description="Disordered" evidence="11">
    <location>
        <begin position="291"/>
        <end position="312"/>
    </location>
</feature>
<comment type="catalytic activity">
    <reaction evidence="9">
        <text>prephenate + NAD(+) = 3-(4-hydroxyphenyl)pyruvate + CO2 + NADH</text>
        <dbReference type="Rhea" id="RHEA:13869"/>
        <dbReference type="ChEBI" id="CHEBI:16526"/>
        <dbReference type="ChEBI" id="CHEBI:29934"/>
        <dbReference type="ChEBI" id="CHEBI:36242"/>
        <dbReference type="ChEBI" id="CHEBI:57540"/>
        <dbReference type="ChEBI" id="CHEBI:57945"/>
        <dbReference type="EC" id="1.3.1.12"/>
    </reaction>
</comment>
<comment type="caution">
    <text evidence="13">The sequence shown here is derived from an EMBL/GenBank/DDBJ whole genome shotgun (WGS) entry which is preliminary data.</text>
</comment>
<dbReference type="Gene3D" id="1.10.3660.10">
    <property type="entry name" value="6-phosphogluconate dehydrogenase C-terminal like domain"/>
    <property type="match status" value="1"/>
</dbReference>
<dbReference type="InterPro" id="IPR050812">
    <property type="entry name" value="Preph/Arog_dehydrog"/>
</dbReference>
<dbReference type="InterPro" id="IPR046825">
    <property type="entry name" value="PDH_C"/>
</dbReference>
<dbReference type="AlphaFoldDB" id="A0A847S6V0"/>
<evidence type="ECO:0000256" key="2">
    <source>
        <dbReference type="ARBA" id="ARBA00007964"/>
    </source>
</evidence>
<accession>A0A847S6V0</accession>
<keyword evidence="8" id="KW-0057">Aromatic amino acid biosynthesis</keyword>
<dbReference type="SUPFAM" id="SSF51735">
    <property type="entry name" value="NAD(P)-binding Rossmann-fold domains"/>
    <property type="match status" value="1"/>
</dbReference>
<feature type="domain" description="Prephenate/arogenate dehydrogenase" evidence="12">
    <location>
        <begin position="2"/>
        <end position="290"/>
    </location>
</feature>
<evidence type="ECO:0000256" key="1">
    <source>
        <dbReference type="ARBA" id="ARBA00005067"/>
    </source>
</evidence>
<keyword evidence="6" id="KW-0560">Oxidoreductase</keyword>
<evidence type="ECO:0000313" key="13">
    <source>
        <dbReference type="EMBL" id="NLR75483.1"/>
    </source>
</evidence>
<evidence type="ECO:0000256" key="10">
    <source>
        <dbReference type="SAM" id="Coils"/>
    </source>
</evidence>
<feature type="coiled-coil region" evidence="10">
    <location>
        <begin position="232"/>
        <end position="259"/>
    </location>
</feature>
<keyword evidence="14" id="KW-1185">Reference proteome</keyword>
<dbReference type="PANTHER" id="PTHR21363:SF0">
    <property type="entry name" value="PREPHENATE DEHYDROGENASE [NADP(+)]"/>
    <property type="match status" value="1"/>
</dbReference>
<evidence type="ECO:0000256" key="3">
    <source>
        <dbReference type="ARBA" id="ARBA00012068"/>
    </source>
</evidence>
<evidence type="ECO:0000256" key="8">
    <source>
        <dbReference type="ARBA" id="ARBA00023141"/>
    </source>
</evidence>
<gene>
    <name evidence="13" type="ORF">HF682_09965</name>
</gene>
<evidence type="ECO:0000259" key="12">
    <source>
        <dbReference type="PROSITE" id="PS51176"/>
    </source>
</evidence>
<evidence type="ECO:0000256" key="6">
    <source>
        <dbReference type="ARBA" id="ARBA00023002"/>
    </source>
</evidence>
<reference evidence="13 14" key="1">
    <citation type="submission" date="2020-04" db="EMBL/GenBank/DDBJ databases">
        <title>Draft genome of Leeia sp. IMCC25680.</title>
        <authorList>
            <person name="Song J."/>
            <person name="Cho J.-C."/>
        </authorList>
    </citation>
    <scope>NUCLEOTIDE SEQUENCE [LARGE SCALE GENOMIC DNA]</scope>
    <source>
        <strain evidence="13 14">IMCC25680</strain>
    </source>
</reference>
<dbReference type="GO" id="GO:0070403">
    <property type="term" value="F:NAD+ binding"/>
    <property type="evidence" value="ECO:0007669"/>
    <property type="project" value="InterPro"/>
</dbReference>
<dbReference type="EC" id="1.3.1.12" evidence="3"/>
<dbReference type="InterPro" id="IPR046826">
    <property type="entry name" value="PDH_N"/>
</dbReference>
<dbReference type="Proteomes" id="UP000587991">
    <property type="component" value="Unassembled WGS sequence"/>
</dbReference>
<comment type="pathway">
    <text evidence="1">Amino-acid biosynthesis; L-tyrosine biosynthesis; (4-hydroxyphenyl)pyruvate from prephenate (NAD(+) route): step 1/1.</text>
</comment>
<keyword evidence="5" id="KW-0028">Amino-acid biosynthesis</keyword>
<dbReference type="FunFam" id="1.10.3660.10:FF:000003">
    <property type="entry name" value="Prephenate dehydrogenase"/>
    <property type="match status" value="1"/>
</dbReference>
<protein>
    <recommendedName>
        <fullName evidence="3">prephenate dehydrogenase</fullName>
        <ecNumber evidence="3">1.3.1.12</ecNumber>
    </recommendedName>
</protein>
<dbReference type="InterPro" id="IPR036291">
    <property type="entry name" value="NAD(P)-bd_dom_sf"/>
</dbReference>
<dbReference type="InterPro" id="IPR003099">
    <property type="entry name" value="Prephen_DH"/>
</dbReference>
<proteinExistence type="inferred from homology"/>